<organism evidence="1 2">
    <name type="scientific">Panicum hallii var. hallii</name>
    <dbReference type="NCBI Taxonomy" id="1504633"/>
    <lineage>
        <taxon>Eukaryota</taxon>
        <taxon>Viridiplantae</taxon>
        <taxon>Streptophyta</taxon>
        <taxon>Embryophyta</taxon>
        <taxon>Tracheophyta</taxon>
        <taxon>Spermatophyta</taxon>
        <taxon>Magnoliopsida</taxon>
        <taxon>Liliopsida</taxon>
        <taxon>Poales</taxon>
        <taxon>Poaceae</taxon>
        <taxon>PACMAD clade</taxon>
        <taxon>Panicoideae</taxon>
        <taxon>Panicodae</taxon>
        <taxon>Paniceae</taxon>
        <taxon>Panicinae</taxon>
        <taxon>Panicum</taxon>
        <taxon>Panicum sect. Panicum</taxon>
    </lineage>
</organism>
<keyword evidence="2" id="KW-1185">Reference proteome</keyword>
<accession>A0A2T7EGY7</accession>
<evidence type="ECO:0000313" key="1">
    <source>
        <dbReference type="EMBL" id="PUZ67092.1"/>
    </source>
</evidence>
<dbReference type="AlphaFoldDB" id="A0A2T7EGY7"/>
<evidence type="ECO:0000313" key="2">
    <source>
        <dbReference type="Proteomes" id="UP000244336"/>
    </source>
</evidence>
<dbReference type="EMBL" id="CM009751">
    <property type="protein sequence ID" value="PUZ67092.1"/>
    <property type="molecule type" value="Genomic_DNA"/>
</dbReference>
<protein>
    <submittedName>
        <fullName evidence="1">Uncharacterized protein</fullName>
    </submittedName>
</protein>
<proteinExistence type="predicted"/>
<reference evidence="1 2" key="1">
    <citation type="submission" date="2018-04" db="EMBL/GenBank/DDBJ databases">
        <title>WGS assembly of Panicum hallii var. hallii HAL2.</title>
        <authorList>
            <person name="Lovell J."/>
            <person name="Jenkins J."/>
            <person name="Lowry D."/>
            <person name="Mamidi S."/>
            <person name="Sreedasyam A."/>
            <person name="Weng X."/>
            <person name="Barry K."/>
            <person name="Bonette J."/>
            <person name="Campitelli B."/>
            <person name="Daum C."/>
            <person name="Gordon S."/>
            <person name="Gould B."/>
            <person name="Lipzen A."/>
            <person name="MacQueen A."/>
            <person name="Palacio-Mejia J."/>
            <person name="Plott C."/>
            <person name="Shakirov E."/>
            <person name="Shu S."/>
            <person name="Yoshinaga Y."/>
            <person name="Zane M."/>
            <person name="Rokhsar D."/>
            <person name="Grimwood J."/>
            <person name="Schmutz J."/>
            <person name="Juenger T."/>
        </authorList>
    </citation>
    <scope>NUCLEOTIDE SEQUENCE [LARGE SCALE GENOMIC DNA]</scope>
    <source>
        <strain evidence="2">cv. HAL2</strain>
    </source>
</reference>
<dbReference type="Proteomes" id="UP000244336">
    <property type="component" value="Chromosome 3"/>
</dbReference>
<gene>
    <name evidence="1" type="ORF">GQ55_3G404800</name>
</gene>
<sequence>MASKINAVCTEGFGGAVIESTASRSEGERELRDLNPSKVLKAMNTPTQLVSQIKANGIAANNSQNYGAEDKFRRQ</sequence>
<name>A0A2T7EGY7_9POAL</name>
<dbReference type="Gramene" id="PUZ67092">
    <property type="protein sequence ID" value="PUZ67092"/>
    <property type="gene ID" value="GQ55_3G404800"/>
</dbReference>